<reference evidence="1 2" key="1">
    <citation type="journal article" date="2019" name="Anaerobe">
        <title>Detection of Robinsoniella peoriensis in multiple bone samples of a trauma patient.</title>
        <authorList>
            <person name="Schrottner P."/>
            <person name="Hartwich K."/>
            <person name="Bunk B."/>
            <person name="Schober I."/>
            <person name="Helbig S."/>
            <person name="Rudolph W.W."/>
            <person name="Gunzer F."/>
        </authorList>
    </citation>
    <scope>NUCLEOTIDE SEQUENCE [LARGE SCALE GENOMIC DNA]</scope>
    <source>
        <strain evidence="1 2">DSM 106044</strain>
    </source>
</reference>
<dbReference type="RefSeq" id="WP_027295253.1">
    <property type="nucleotide sequence ID" value="NZ_CABMJZ010000116.1"/>
</dbReference>
<gene>
    <name evidence="1" type="ORF">DSM106044_00762</name>
</gene>
<name>A0A4U8QBD5_9FIRM</name>
<dbReference type="STRING" id="180332.GCA_000797495_01243"/>
<sequence length="74" mass="8180">MTRIPVHFNTANDLLKFVNIVSRYNYDVELKSGDCVLDAKSIVSAIVLSPSSDLEMLVNTNDCQDLVENVSAYA</sequence>
<dbReference type="Proteomes" id="UP000306509">
    <property type="component" value="Unassembled WGS sequence"/>
</dbReference>
<dbReference type="OrthoDB" id="1911397at2"/>
<evidence type="ECO:0000313" key="1">
    <source>
        <dbReference type="EMBL" id="TLD02380.1"/>
    </source>
</evidence>
<proteinExistence type="predicted"/>
<comment type="caution">
    <text evidence="1">The sequence shown here is derived from an EMBL/GenBank/DDBJ whole genome shotgun (WGS) entry which is preliminary data.</text>
</comment>
<protein>
    <recommendedName>
        <fullName evidence="3">PTS HPr component phosphorylation site</fullName>
    </recommendedName>
</protein>
<accession>A0A4U8QBD5</accession>
<keyword evidence="2" id="KW-1185">Reference proteome</keyword>
<dbReference type="SUPFAM" id="SSF55594">
    <property type="entry name" value="HPr-like"/>
    <property type="match status" value="1"/>
</dbReference>
<evidence type="ECO:0008006" key="3">
    <source>
        <dbReference type="Google" id="ProtNLM"/>
    </source>
</evidence>
<dbReference type="EMBL" id="QGQD01000017">
    <property type="protein sequence ID" value="TLD02380.1"/>
    <property type="molecule type" value="Genomic_DNA"/>
</dbReference>
<dbReference type="AlphaFoldDB" id="A0A4U8QBD5"/>
<evidence type="ECO:0000313" key="2">
    <source>
        <dbReference type="Proteomes" id="UP000306509"/>
    </source>
</evidence>
<organism evidence="1 2">
    <name type="scientific">Robinsoniella peoriensis</name>
    <dbReference type="NCBI Taxonomy" id="180332"/>
    <lineage>
        <taxon>Bacteria</taxon>
        <taxon>Bacillati</taxon>
        <taxon>Bacillota</taxon>
        <taxon>Clostridia</taxon>
        <taxon>Lachnospirales</taxon>
        <taxon>Lachnospiraceae</taxon>
        <taxon>Robinsoniella</taxon>
    </lineage>
</organism>
<dbReference type="InterPro" id="IPR035895">
    <property type="entry name" value="HPr-like_sf"/>
</dbReference>